<gene>
    <name evidence="1" type="ORF">B9T62_06700</name>
</gene>
<organism evidence="1 2">
    <name type="scientific">Paenibacillus donghaensis</name>
    <dbReference type="NCBI Taxonomy" id="414771"/>
    <lineage>
        <taxon>Bacteria</taxon>
        <taxon>Bacillati</taxon>
        <taxon>Bacillota</taxon>
        <taxon>Bacilli</taxon>
        <taxon>Bacillales</taxon>
        <taxon>Paenibacillaceae</taxon>
        <taxon>Paenibacillus</taxon>
    </lineage>
</organism>
<evidence type="ECO:0000313" key="2">
    <source>
        <dbReference type="Proteomes" id="UP000249890"/>
    </source>
</evidence>
<reference evidence="1 2" key="1">
    <citation type="submission" date="2017-06" db="EMBL/GenBank/DDBJ databases">
        <title>Complete genome sequence of Paenibacillus donghaensis KCTC 13049T isolated from East Sea sediment, South Korea.</title>
        <authorList>
            <person name="Jung B.K."/>
            <person name="Hong S.-J."/>
            <person name="Shin J.-H."/>
        </authorList>
    </citation>
    <scope>NUCLEOTIDE SEQUENCE [LARGE SCALE GENOMIC DNA]</scope>
    <source>
        <strain evidence="1 2">KCTC 13049</strain>
    </source>
</reference>
<dbReference type="AlphaFoldDB" id="A0A2Z2KEN8"/>
<protein>
    <submittedName>
        <fullName evidence="1">Uncharacterized protein</fullName>
    </submittedName>
</protein>
<name>A0A2Z2KEN8_9BACL</name>
<sequence length="62" mass="7073">MDAISGNIKGFLKKSSLKETRGLVFRTSIDKMDENNKEGIATYILKFYEILESKISDMLRGK</sequence>
<dbReference type="EMBL" id="CP021780">
    <property type="protein sequence ID" value="ASA20519.1"/>
    <property type="molecule type" value="Genomic_DNA"/>
</dbReference>
<evidence type="ECO:0000313" key="1">
    <source>
        <dbReference type="EMBL" id="ASA20519.1"/>
    </source>
</evidence>
<proteinExistence type="predicted"/>
<accession>A0A2Z2KEN8</accession>
<keyword evidence="2" id="KW-1185">Reference proteome</keyword>
<dbReference type="KEGG" id="pdh:B9T62_06700"/>
<dbReference type="Proteomes" id="UP000249890">
    <property type="component" value="Chromosome"/>
</dbReference>